<comment type="caution">
    <text evidence="2">The sequence shown here is derived from an EMBL/GenBank/DDBJ whole genome shotgun (WGS) entry which is preliminary data.</text>
</comment>
<feature type="compositionally biased region" description="Basic and acidic residues" evidence="1">
    <location>
        <begin position="314"/>
        <end position="332"/>
    </location>
</feature>
<evidence type="ECO:0000313" key="3">
    <source>
        <dbReference type="Proteomes" id="UP001492380"/>
    </source>
</evidence>
<sequence length="390" mass="44687">MEASNKYCTNDDEIPRPPNIKAMLEREGRLNKLEKRQHRDCLAFIESFKCDESEISPFDNRPRLSFEEILETCPSEVRGATYLRFVQDYPHSYHLASAVLGSRNFGPCTLILFFPLMNYLAAKLRRSGRIAICAIERHEEDCRLQGLRRRCRTCEQRRIPCTLRDFPSLGVPCTNCSGNVAKRSTCRWEYYTDFSSRRSEKCDPCGDEDKATSTCDTLVEDSGAEKGEYDHIYDWLKFVDTDNYTEFGSSRTTTPGQHVPVDRPDDQAAESFYASLEGGFELIDHGNFQTSQVFRDKKALFTNLGQNVQTTEPAKNDDADVRSCGEHTNSDSWPIKEKQVQSGTEFEPVFVVQDQSFCLEDIEEVWNEDFENDDTVCEEDRKVSTDVKSA</sequence>
<evidence type="ECO:0000256" key="1">
    <source>
        <dbReference type="SAM" id="MobiDB-lite"/>
    </source>
</evidence>
<feature type="region of interest" description="Disordered" evidence="1">
    <location>
        <begin position="310"/>
        <end position="332"/>
    </location>
</feature>
<keyword evidence="3" id="KW-1185">Reference proteome</keyword>
<dbReference type="EMBL" id="JBBWRZ010000001">
    <property type="protein sequence ID" value="KAK8247275.1"/>
    <property type="molecule type" value="Genomic_DNA"/>
</dbReference>
<accession>A0ABR1Z4D0</accession>
<dbReference type="Proteomes" id="UP001492380">
    <property type="component" value="Unassembled WGS sequence"/>
</dbReference>
<organism evidence="2 3">
    <name type="scientific">Phyllosticta capitalensis</name>
    <dbReference type="NCBI Taxonomy" id="121624"/>
    <lineage>
        <taxon>Eukaryota</taxon>
        <taxon>Fungi</taxon>
        <taxon>Dikarya</taxon>
        <taxon>Ascomycota</taxon>
        <taxon>Pezizomycotina</taxon>
        <taxon>Dothideomycetes</taxon>
        <taxon>Dothideomycetes incertae sedis</taxon>
        <taxon>Botryosphaeriales</taxon>
        <taxon>Phyllostictaceae</taxon>
        <taxon>Phyllosticta</taxon>
    </lineage>
</organism>
<name>A0ABR1Z4D0_9PEZI</name>
<reference evidence="2 3" key="1">
    <citation type="submission" date="2024-04" db="EMBL/GenBank/DDBJ databases">
        <title>Phyllosticta paracitricarpa is synonymous to the EU quarantine fungus P. citricarpa based on phylogenomic analyses.</title>
        <authorList>
            <consortium name="Lawrence Berkeley National Laboratory"/>
            <person name="Van Ingen-Buijs V.A."/>
            <person name="Van Westerhoven A.C."/>
            <person name="Haridas S."/>
            <person name="Skiadas P."/>
            <person name="Martin F."/>
            <person name="Groenewald J.Z."/>
            <person name="Crous P.W."/>
            <person name="Seidl M.F."/>
        </authorList>
    </citation>
    <scope>NUCLEOTIDE SEQUENCE [LARGE SCALE GENOMIC DNA]</scope>
    <source>
        <strain evidence="2 3">CBS 123374</strain>
    </source>
</reference>
<proteinExistence type="predicted"/>
<gene>
    <name evidence="2" type="ORF">HDK90DRAFT_506954</name>
</gene>
<evidence type="ECO:0000313" key="2">
    <source>
        <dbReference type="EMBL" id="KAK8247275.1"/>
    </source>
</evidence>
<evidence type="ECO:0008006" key="4">
    <source>
        <dbReference type="Google" id="ProtNLM"/>
    </source>
</evidence>
<protein>
    <recommendedName>
        <fullName evidence="4">Zn(2)-C6 fungal-type domain-containing protein</fullName>
    </recommendedName>
</protein>